<dbReference type="PANTHER" id="PTHR30589">
    <property type="entry name" value="PROLIPOPROTEIN DIACYLGLYCERYL TRANSFERASE"/>
    <property type="match status" value="1"/>
</dbReference>
<feature type="transmembrane region" description="Helical" evidence="7">
    <location>
        <begin position="13"/>
        <end position="33"/>
    </location>
</feature>
<reference evidence="8" key="1">
    <citation type="submission" date="2020-07" db="EMBL/GenBank/DDBJ databases">
        <title>Koleobacter methoxysyntrophicus gen. nov., sp. nov., a novel anaerobic bacterium isolated from deep subsurface oil field and proposal of Koleobacterales ord. nov. in the phylum Firmicutes.</title>
        <authorList>
            <person name="Sakamoto S."/>
            <person name="Tamaki H."/>
        </authorList>
    </citation>
    <scope>NUCLEOTIDE SEQUENCE</scope>
    <source>
        <strain evidence="8">NRmbB1</strain>
    </source>
</reference>
<dbReference type="EC" id="2.5.1.145" evidence="7"/>
<dbReference type="AlphaFoldDB" id="A0A8A0RQQ4"/>
<comment type="catalytic activity">
    <reaction evidence="7">
        <text>L-cysteinyl-[prolipoprotein] + a 1,2-diacyl-sn-glycero-3-phospho-(1'-sn-glycerol) = an S-1,2-diacyl-sn-glyceryl-L-cysteinyl-[prolipoprotein] + sn-glycerol 1-phosphate + H(+)</text>
        <dbReference type="Rhea" id="RHEA:56712"/>
        <dbReference type="Rhea" id="RHEA-COMP:14679"/>
        <dbReference type="Rhea" id="RHEA-COMP:14680"/>
        <dbReference type="ChEBI" id="CHEBI:15378"/>
        <dbReference type="ChEBI" id="CHEBI:29950"/>
        <dbReference type="ChEBI" id="CHEBI:57685"/>
        <dbReference type="ChEBI" id="CHEBI:64716"/>
        <dbReference type="ChEBI" id="CHEBI:140658"/>
        <dbReference type="EC" id="2.5.1.145"/>
    </reaction>
</comment>
<keyword evidence="3 7" id="KW-0808">Transferase</keyword>
<dbReference type="InterPro" id="IPR001640">
    <property type="entry name" value="Lgt"/>
</dbReference>
<comment type="similarity">
    <text evidence="1 7">Belongs to the Lgt family.</text>
</comment>
<feature type="binding site" evidence="7">
    <location>
        <position position="130"/>
    </location>
    <ligand>
        <name>a 1,2-diacyl-sn-glycero-3-phospho-(1'-sn-glycerol)</name>
        <dbReference type="ChEBI" id="CHEBI:64716"/>
    </ligand>
</feature>
<dbReference type="NCBIfam" id="TIGR00544">
    <property type="entry name" value="lgt"/>
    <property type="match status" value="1"/>
</dbReference>
<gene>
    <name evidence="8" type="primary">lgt_2</name>
    <name evidence="7" type="synonym">lgt</name>
    <name evidence="8" type="ORF">H0A61_02107</name>
</gene>
<evidence type="ECO:0000256" key="6">
    <source>
        <dbReference type="ARBA" id="ARBA00023136"/>
    </source>
</evidence>
<evidence type="ECO:0000256" key="1">
    <source>
        <dbReference type="ARBA" id="ARBA00007150"/>
    </source>
</evidence>
<proteinExistence type="inferred from homology"/>
<dbReference type="GO" id="GO:0008961">
    <property type="term" value="F:phosphatidylglycerol-prolipoprotein diacylglyceryl transferase activity"/>
    <property type="evidence" value="ECO:0007669"/>
    <property type="project" value="UniProtKB-UniRule"/>
</dbReference>
<name>A0A8A0RQQ4_9FIRM</name>
<comment type="pathway">
    <text evidence="7">Protein modification; lipoprotein biosynthesis (diacylglyceryl transfer).</text>
</comment>
<feature type="transmembrane region" description="Helical" evidence="7">
    <location>
        <begin position="160"/>
        <end position="178"/>
    </location>
</feature>
<comment type="subcellular location">
    <subcellularLocation>
        <location evidence="7">Cell membrane</location>
        <topology evidence="7">Multi-pass membrane protein</topology>
    </subcellularLocation>
</comment>
<sequence>MNPVAFQLFGISVHWYGIILSFAVIVGLVLAIFEAKRVNFNPEDVVDLVIWALPISILGARFYYVFFNWGFYQRTPGEILAIWHGGLAIHGAVISALITTWVFVKYRQLNFWKTVDIFAPGLILGQAIGRWGNFINQEAYGYETDLPWAMYIDGAYRHPTFLYESLWNFSVFLFLLWLRKKPKLVSGDIFLAYSGLYSLGRFFIEGLRTDSLMLGNIRVAQLVSAVAIFLSVILIYSNHRKQRENEEFTDNLG</sequence>
<evidence type="ECO:0000256" key="2">
    <source>
        <dbReference type="ARBA" id="ARBA00022475"/>
    </source>
</evidence>
<evidence type="ECO:0000313" key="9">
    <source>
        <dbReference type="Proteomes" id="UP000662904"/>
    </source>
</evidence>
<keyword evidence="5 7" id="KW-1133">Transmembrane helix</keyword>
<dbReference type="GO" id="GO:0042158">
    <property type="term" value="P:lipoprotein biosynthetic process"/>
    <property type="evidence" value="ECO:0007669"/>
    <property type="project" value="UniProtKB-UniRule"/>
</dbReference>
<feature type="transmembrane region" description="Helical" evidence="7">
    <location>
        <begin position="45"/>
        <end position="67"/>
    </location>
</feature>
<organism evidence="8 9">
    <name type="scientific">Koleobacter methoxysyntrophicus</name>
    <dbReference type="NCBI Taxonomy" id="2751313"/>
    <lineage>
        <taxon>Bacteria</taxon>
        <taxon>Bacillati</taxon>
        <taxon>Bacillota</taxon>
        <taxon>Clostridia</taxon>
        <taxon>Koleobacterales</taxon>
        <taxon>Koleobacteraceae</taxon>
        <taxon>Koleobacter</taxon>
    </lineage>
</organism>
<dbReference type="EMBL" id="CP059066">
    <property type="protein sequence ID" value="QSQ09727.1"/>
    <property type="molecule type" value="Genomic_DNA"/>
</dbReference>
<evidence type="ECO:0000256" key="7">
    <source>
        <dbReference type="HAMAP-Rule" id="MF_01147"/>
    </source>
</evidence>
<dbReference type="GO" id="GO:0005886">
    <property type="term" value="C:plasma membrane"/>
    <property type="evidence" value="ECO:0007669"/>
    <property type="project" value="UniProtKB-SubCell"/>
</dbReference>
<keyword evidence="2 7" id="KW-1003">Cell membrane</keyword>
<evidence type="ECO:0000256" key="4">
    <source>
        <dbReference type="ARBA" id="ARBA00022692"/>
    </source>
</evidence>
<dbReference type="Pfam" id="PF01790">
    <property type="entry name" value="LGT"/>
    <property type="match status" value="1"/>
</dbReference>
<keyword evidence="9" id="KW-1185">Reference proteome</keyword>
<accession>A0A8A0RQQ4</accession>
<dbReference type="PANTHER" id="PTHR30589:SF0">
    <property type="entry name" value="PHOSPHATIDYLGLYCEROL--PROLIPOPROTEIN DIACYLGLYCERYL TRANSFERASE"/>
    <property type="match status" value="1"/>
</dbReference>
<feature type="transmembrane region" description="Helical" evidence="7">
    <location>
        <begin position="216"/>
        <end position="236"/>
    </location>
</feature>
<feature type="transmembrane region" description="Helical" evidence="7">
    <location>
        <begin position="79"/>
        <end position="104"/>
    </location>
</feature>
<evidence type="ECO:0000256" key="5">
    <source>
        <dbReference type="ARBA" id="ARBA00022989"/>
    </source>
</evidence>
<feature type="transmembrane region" description="Helical" evidence="7">
    <location>
        <begin position="185"/>
        <end position="204"/>
    </location>
</feature>
<comment type="function">
    <text evidence="7">Catalyzes the transfer of the diacylglyceryl group from phosphatidylglycerol to the sulfhydryl group of the N-terminal cysteine of a prolipoprotein, the first step in the formation of mature lipoproteins.</text>
</comment>
<dbReference type="HAMAP" id="MF_01147">
    <property type="entry name" value="Lgt"/>
    <property type="match status" value="1"/>
</dbReference>
<dbReference type="Proteomes" id="UP000662904">
    <property type="component" value="Chromosome"/>
</dbReference>
<dbReference type="PROSITE" id="PS01311">
    <property type="entry name" value="LGT"/>
    <property type="match status" value="1"/>
</dbReference>
<protein>
    <recommendedName>
        <fullName evidence="7">Phosphatidylglycerol--prolipoprotein diacylglyceryl transferase</fullName>
        <ecNumber evidence="7">2.5.1.145</ecNumber>
    </recommendedName>
</protein>
<keyword evidence="8" id="KW-0328">Glycosyltransferase</keyword>
<dbReference type="RefSeq" id="WP_206707066.1">
    <property type="nucleotide sequence ID" value="NZ_CP059066.1"/>
</dbReference>
<dbReference type="UniPathway" id="UPA00664"/>
<keyword evidence="6 7" id="KW-0472">Membrane</keyword>
<evidence type="ECO:0000313" key="8">
    <source>
        <dbReference type="EMBL" id="QSQ09727.1"/>
    </source>
</evidence>
<keyword evidence="4 7" id="KW-0812">Transmembrane</keyword>
<evidence type="ECO:0000256" key="3">
    <source>
        <dbReference type="ARBA" id="ARBA00022679"/>
    </source>
</evidence>
<dbReference type="KEGG" id="kme:H0A61_02107"/>